<protein>
    <submittedName>
        <fullName evidence="1">Uncharacterized protein</fullName>
    </submittedName>
</protein>
<comment type="caution">
    <text evidence="1">The sequence shown here is derived from an EMBL/GenBank/DDBJ whole genome shotgun (WGS) entry which is preliminary data.</text>
</comment>
<sequence>MSLCTVTSYTKVSHNSISQHYINTPCDTVTLSFISVVKKSFISFIYKLVTMFWELFFQLIENVISVTFTV</sequence>
<proteinExistence type="predicted"/>
<evidence type="ECO:0000313" key="1">
    <source>
        <dbReference type="EMBL" id="KAF6026033.1"/>
    </source>
</evidence>
<evidence type="ECO:0000313" key="2">
    <source>
        <dbReference type="Proteomes" id="UP000593567"/>
    </source>
</evidence>
<reference evidence="1" key="1">
    <citation type="submission" date="2020-06" db="EMBL/GenBank/DDBJ databases">
        <title>Draft genome of Bugula neritina, a colonial animal packing powerful symbionts and potential medicines.</title>
        <authorList>
            <person name="Rayko M."/>
        </authorList>
    </citation>
    <scope>NUCLEOTIDE SEQUENCE [LARGE SCALE GENOMIC DNA]</scope>
    <source>
        <strain evidence="1">Kwan_BN1</strain>
    </source>
</reference>
<keyword evidence="2" id="KW-1185">Reference proteome</keyword>
<gene>
    <name evidence="1" type="ORF">EB796_015661</name>
</gene>
<name>A0A7J7JJQ0_BUGNE</name>
<dbReference type="AlphaFoldDB" id="A0A7J7JJQ0"/>
<dbReference type="Proteomes" id="UP000593567">
    <property type="component" value="Unassembled WGS sequence"/>
</dbReference>
<dbReference type="EMBL" id="VXIV02002367">
    <property type="protein sequence ID" value="KAF6026033.1"/>
    <property type="molecule type" value="Genomic_DNA"/>
</dbReference>
<accession>A0A7J7JJQ0</accession>
<organism evidence="1 2">
    <name type="scientific">Bugula neritina</name>
    <name type="common">Brown bryozoan</name>
    <name type="synonym">Sertularia neritina</name>
    <dbReference type="NCBI Taxonomy" id="10212"/>
    <lineage>
        <taxon>Eukaryota</taxon>
        <taxon>Metazoa</taxon>
        <taxon>Spiralia</taxon>
        <taxon>Lophotrochozoa</taxon>
        <taxon>Bryozoa</taxon>
        <taxon>Gymnolaemata</taxon>
        <taxon>Cheilostomatida</taxon>
        <taxon>Flustrina</taxon>
        <taxon>Buguloidea</taxon>
        <taxon>Bugulidae</taxon>
        <taxon>Bugula</taxon>
    </lineage>
</organism>